<dbReference type="Proteomes" id="UP001497623">
    <property type="component" value="Unassembled WGS sequence"/>
</dbReference>
<feature type="non-terminal residue" evidence="2">
    <location>
        <position position="1"/>
    </location>
</feature>
<protein>
    <recommendedName>
        <fullName evidence="4">G-protein coupled receptors family 1 profile domain-containing protein</fullName>
    </recommendedName>
</protein>
<evidence type="ECO:0000256" key="1">
    <source>
        <dbReference type="SAM" id="Phobius"/>
    </source>
</evidence>
<keyword evidence="3" id="KW-1185">Reference proteome</keyword>
<organism evidence="2 3">
    <name type="scientific">Meganyctiphanes norvegica</name>
    <name type="common">Northern krill</name>
    <name type="synonym">Thysanopoda norvegica</name>
    <dbReference type="NCBI Taxonomy" id="48144"/>
    <lineage>
        <taxon>Eukaryota</taxon>
        <taxon>Metazoa</taxon>
        <taxon>Ecdysozoa</taxon>
        <taxon>Arthropoda</taxon>
        <taxon>Crustacea</taxon>
        <taxon>Multicrustacea</taxon>
        <taxon>Malacostraca</taxon>
        <taxon>Eumalacostraca</taxon>
        <taxon>Eucarida</taxon>
        <taxon>Euphausiacea</taxon>
        <taxon>Euphausiidae</taxon>
        <taxon>Meganyctiphanes</taxon>
    </lineage>
</organism>
<proteinExistence type="predicted"/>
<keyword evidence="1" id="KW-1133">Transmembrane helix</keyword>
<reference evidence="2 3" key="1">
    <citation type="submission" date="2024-05" db="EMBL/GenBank/DDBJ databases">
        <authorList>
            <person name="Wallberg A."/>
        </authorList>
    </citation>
    <scope>NUCLEOTIDE SEQUENCE [LARGE SCALE GENOMIC DNA]</scope>
</reference>
<dbReference type="EMBL" id="CAXKWB010003185">
    <property type="protein sequence ID" value="CAL4068517.1"/>
    <property type="molecule type" value="Genomic_DNA"/>
</dbReference>
<feature type="transmembrane region" description="Helical" evidence="1">
    <location>
        <begin position="74"/>
        <end position="93"/>
    </location>
</feature>
<evidence type="ECO:0000313" key="3">
    <source>
        <dbReference type="Proteomes" id="UP001497623"/>
    </source>
</evidence>
<feature type="transmembrane region" description="Helical" evidence="1">
    <location>
        <begin position="30"/>
        <end position="54"/>
    </location>
</feature>
<accession>A0AAV2Q3Z1</accession>
<keyword evidence="1" id="KW-0812">Transmembrane</keyword>
<name>A0AAV2Q3Z1_MEGNR</name>
<evidence type="ECO:0000313" key="2">
    <source>
        <dbReference type="EMBL" id="CAL4068517.1"/>
    </source>
</evidence>
<keyword evidence="1" id="KW-0472">Membrane</keyword>
<dbReference type="AlphaFoldDB" id="A0AAV2Q3Z1"/>
<evidence type="ECO:0008006" key="4">
    <source>
        <dbReference type="Google" id="ProtNLM"/>
    </source>
</evidence>
<gene>
    <name evidence="2" type="ORF">MNOR_LOCUS7319</name>
</gene>
<comment type="caution">
    <text evidence="2">The sequence shown here is derived from an EMBL/GenBank/DDBJ whole genome shotgun (WGS) entry which is preliminary data.</text>
</comment>
<dbReference type="SUPFAM" id="SSF81321">
    <property type="entry name" value="Family A G protein-coupled receptor-like"/>
    <property type="match status" value="1"/>
</dbReference>
<sequence length="161" mass="19211">IILILLTISLFTGLKQKIFKRRKRQVDQTIALIINNISYLILDITYVITAIFFYKYKYDQGHCYNTFSREQWMAIINCLLIFWSTFSTLIFLLQSRPYRTQLMSVIFQCYTWDRDEKVRKSVRQSIQLQQMKTPQPQVTASVRQSIQLQQMKTPQPQVTVL</sequence>